<proteinExistence type="predicted"/>
<protein>
    <submittedName>
        <fullName evidence="1">Uncharacterized protein</fullName>
    </submittedName>
</protein>
<comment type="caution">
    <text evidence="1">The sequence shown here is derived from an EMBL/GenBank/DDBJ whole genome shotgun (WGS) entry which is preliminary data.</text>
</comment>
<evidence type="ECO:0000313" key="1">
    <source>
        <dbReference type="EMBL" id="MEI5610026.1"/>
    </source>
</evidence>
<reference evidence="1 2" key="1">
    <citation type="submission" date="2024-03" db="EMBL/GenBank/DDBJ databases">
        <title>First Report of Pectobacterium brasiliscabiei causing potato scab in china.</title>
        <authorList>
            <person name="Handique U."/>
        </authorList>
    </citation>
    <scope>NUCLEOTIDE SEQUENCE [LARGE SCALE GENOMIC DNA]</scope>
    <source>
        <strain evidence="1 2">ZRIMU1503</strain>
    </source>
</reference>
<dbReference type="Proteomes" id="UP001365781">
    <property type="component" value="Unassembled WGS sequence"/>
</dbReference>
<keyword evidence="2" id="KW-1185">Reference proteome</keyword>
<accession>A0ABU8G9Y7</accession>
<evidence type="ECO:0000313" key="2">
    <source>
        <dbReference type="Proteomes" id="UP001365781"/>
    </source>
</evidence>
<sequence>MSGIPTHEVVLRIRPGESTADFARRIAASAPPAPTHVMDQLRTLLVPSAPDVSSPSTRQLRSAA</sequence>
<gene>
    <name evidence="1" type="ORF">WB403_12685</name>
</gene>
<dbReference type="EMBL" id="JBBAYM010000007">
    <property type="protein sequence ID" value="MEI5610026.1"/>
    <property type="molecule type" value="Genomic_DNA"/>
</dbReference>
<dbReference type="RefSeq" id="WP_336558325.1">
    <property type="nucleotide sequence ID" value="NZ_JBBAYL010000004.1"/>
</dbReference>
<name>A0ABU8G9Y7_9ACTN</name>
<organism evidence="1 2">
    <name type="scientific">Streptomyces brasiliscabiei</name>
    <dbReference type="NCBI Taxonomy" id="2736302"/>
    <lineage>
        <taxon>Bacteria</taxon>
        <taxon>Bacillati</taxon>
        <taxon>Actinomycetota</taxon>
        <taxon>Actinomycetes</taxon>
        <taxon>Kitasatosporales</taxon>
        <taxon>Streptomycetaceae</taxon>
        <taxon>Streptomyces</taxon>
    </lineage>
</organism>